<reference evidence="3" key="1">
    <citation type="journal article" date="2023" name="Insect Mol. Biol.">
        <title>Genome sequencing provides insights into the evolution of gene families encoding plant cell wall-degrading enzymes in longhorned beetles.</title>
        <authorList>
            <person name="Shin N.R."/>
            <person name="Okamura Y."/>
            <person name="Kirsch R."/>
            <person name="Pauchet Y."/>
        </authorList>
    </citation>
    <scope>NUCLEOTIDE SEQUENCE</scope>
    <source>
        <strain evidence="3">MMC_N1</strain>
    </source>
</reference>
<dbReference type="Proteomes" id="UP001162164">
    <property type="component" value="Unassembled WGS sequence"/>
</dbReference>
<dbReference type="EMBL" id="JAPWTJ010000067">
    <property type="protein sequence ID" value="KAJ8983637.1"/>
    <property type="molecule type" value="Genomic_DNA"/>
</dbReference>
<evidence type="ECO:0000313" key="4">
    <source>
        <dbReference type="Proteomes" id="UP001162164"/>
    </source>
</evidence>
<name>A0ABQ9K0H8_9CUCU</name>
<accession>A0ABQ9K0H8</accession>
<evidence type="ECO:0000256" key="2">
    <source>
        <dbReference type="SAM" id="MobiDB-lite"/>
    </source>
</evidence>
<dbReference type="PANTHER" id="PTHR39960:SF1">
    <property type="entry name" value="LD34147P"/>
    <property type="match status" value="1"/>
</dbReference>
<organism evidence="3 4">
    <name type="scientific">Molorchus minor</name>
    <dbReference type="NCBI Taxonomy" id="1323400"/>
    <lineage>
        <taxon>Eukaryota</taxon>
        <taxon>Metazoa</taxon>
        <taxon>Ecdysozoa</taxon>
        <taxon>Arthropoda</taxon>
        <taxon>Hexapoda</taxon>
        <taxon>Insecta</taxon>
        <taxon>Pterygota</taxon>
        <taxon>Neoptera</taxon>
        <taxon>Endopterygota</taxon>
        <taxon>Coleoptera</taxon>
        <taxon>Polyphaga</taxon>
        <taxon>Cucujiformia</taxon>
        <taxon>Chrysomeloidea</taxon>
        <taxon>Cerambycidae</taxon>
        <taxon>Lamiinae</taxon>
        <taxon>Monochamini</taxon>
        <taxon>Molorchus</taxon>
    </lineage>
</organism>
<sequence length="387" mass="44268">MEKEVVGKIDKVSSTIGNMENELLKIRDANDNMRELSTKSSENMEKVKRQLDTSEQLLARYENKLAEYNNKVPETPMPNDDKEQEEWRNNFLRMLENQKSQVKEILSDVKTVKDTLYNLPQKPELEKAHNTTLQQLEEIKYNSATLPERTAEHVKLPLNEMQDNLEAKHNETVKNLNGLFDITSYEKIITEIQSLGKLEQVMVQTADSVLDTKRRVEYGVHQIIADVNNQVKESAKDVTQVVNDRFDNLELSLLDEESGAINNLTSKIGEDIDQVWRQMGNMYQQMSSSTDTLNKLQDQTDTYVNGTVNVMDSMKGKKKMTEVDENLNYLLGRLSLVTQEFNRIKTGLGSALNEIRDSFHAVQNKIKENKGNGPHKIESTEVVDAAK</sequence>
<comment type="caution">
    <text evidence="3">The sequence shown here is derived from an EMBL/GenBank/DDBJ whole genome shotgun (WGS) entry which is preliminary data.</text>
</comment>
<protein>
    <submittedName>
        <fullName evidence="3">Uncharacterized protein</fullName>
    </submittedName>
</protein>
<gene>
    <name evidence="3" type="ORF">NQ317_019556</name>
</gene>
<proteinExistence type="predicted"/>
<keyword evidence="4" id="KW-1185">Reference proteome</keyword>
<dbReference type="PANTHER" id="PTHR39960">
    <property type="entry name" value="LD34147P"/>
    <property type="match status" value="1"/>
</dbReference>
<feature type="region of interest" description="Disordered" evidence="2">
    <location>
        <begin position="368"/>
        <end position="387"/>
    </location>
</feature>
<keyword evidence="1" id="KW-0175">Coiled coil</keyword>
<feature type="coiled-coil region" evidence="1">
    <location>
        <begin position="16"/>
        <end position="71"/>
    </location>
</feature>
<evidence type="ECO:0000256" key="1">
    <source>
        <dbReference type="SAM" id="Coils"/>
    </source>
</evidence>
<evidence type="ECO:0000313" key="3">
    <source>
        <dbReference type="EMBL" id="KAJ8983637.1"/>
    </source>
</evidence>